<evidence type="ECO:0000256" key="1">
    <source>
        <dbReference type="SAM" id="MobiDB-lite"/>
    </source>
</evidence>
<accession>A0A9P6XPA5</accession>
<dbReference type="AlphaFoldDB" id="A0A9P6XPA5"/>
<gene>
    <name evidence="2" type="ORF">G6F50_017764</name>
</gene>
<dbReference type="Proteomes" id="UP000740926">
    <property type="component" value="Unassembled WGS sequence"/>
</dbReference>
<protein>
    <submittedName>
        <fullName evidence="2">Uncharacterized protein</fullName>
    </submittedName>
</protein>
<evidence type="ECO:0000313" key="3">
    <source>
        <dbReference type="Proteomes" id="UP000740926"/>
    </source>
</evidence>
<feature type="compositionally biased region" description="Basic and acidic residues" evidence="1">
    <location>
        <begin position="96"/>
        <end position="105"/>
    </location>
</feature>
<reference evidence="2 3" key="1">
    <citation type="journal article" date="2020" name="Microb. Genom.">
        <title>Genetic diversity of clinical and environmental Mucorales isolates obtained from an investigation of mucormycosis cases among solid organ transplant recipients.</title>
        <authorList>
            <person name="Nguyen M.H."/>
            <person name="Kaul D."/>
            <person name="Muto C."/>
            <person name="Cheng S.J."/>
            <person name="Richter R.A."/>
            <person name="Bruno V.M."/>
            <person name="Liu G."/>
            <person name="Beyhan S."/>
            <person name="Sundermann A.J."/>
            <person name="Mounaud S."/>
            <person name="Pasculle A.W."/>
            <person name="Nierman W.C."/>
            <person name="Driscoll E."/>
            <person name="Cumbie R."/>
            <person name="Clancy C.J."/>
            <person name="Dupont C.L."/>
        </authorList>
    </citation>
    <scope>NUCLEOTIDE SEQUENCE [LARGE SCALE GENOMIC DNA]</scope>
    <source>
        <strain evidence="2 3">GL24</strain>
    </source>
</reference>
<feature type="compositionally biased region" description="Basic and acidic residues" evidence="1">
    <location>
        <begin position="58"/>
        <end position="72"/>
    </location>
</feature>
<feature type="compositionally biased region" description="Basic and acidic residues" evidence="1">
    <location>
        <begin position="11"/>
        <end position="24"/>
    </location>
</feature>
<organism evidence="2 3">
    <name type="scientific">Rhizopus delemar</name>
    <dbReference type="NCBI Taxonomy" id="936053"/>
    <lineage>
        <taxon>Eukaryota</taxon>
        <taxon>Fungi</taxon>
        <taxon>Fungi incertae sedis</taxon>
        <taxon>Mucoromycota</taxon>
        <taxon>Mucoromycotina</taxon>
        <taxon>Mucoromycetes</taxon>
        <taxon>Mucorales</taxon>
        <taxon>Mucorineae</taxon>
        <taxon>Rhizopodaceae</taxon>
        <taxon>Rhizopus</taxon>
    </lineage>
</organism>
<feature type="compositionally biased region" description="Basic residues" evidence="1">
    <location>
        <begin position="1"/>
        <end position="10"/>
    </location>
</feature>
<feature type="region of interest" description="Disordered" evidence="1">
    <location>
        <begin position="1"/>
        <end position="105"/>
    </location>
</feature>
<sequence>MARRQVARQGRRQDGGDVGEEVHQAAEGAHAVRGRGVNHDSPVDRVGQGVQRIGQGHQRNDGKHRLRLRDQQEAQGSGQQASGGGPAAGVLQATRPLEEQRDDRL</sequence>
<feature type="compositionally biased region" description="Low complexity" evidence="1">
    <location>
        <begin position="44"/>
        <end position="57"/>
    </location>
</feature>
<comment type="caution">
    <text evidence="2">The sequence shown here is derived from an EMBL/GenBank/DDBJ whole genome shotgun (WGS) entry which is preliminary data.</text>
</comment>
<proteinExistence type="predicted"/>
<name>A0A9P6XPA5_9FUNG</name>
<dbReference type="EMBL" id="JAANIU010014044">
    <property type="protein sequence ID" value="KAG1529782.1"/>
    <property type="molecule type" value="Genomic_DNA"/>
</dbReference>
<keyword evidence="3" id="KW-1185">Reference proteome</keyword>
<evidence type="ECO:0000313" key="2">
    <source>
        <dbReference type="EMBL" id="KAG1529782.1"/>
    </source>
</evidence>